<evidence type="ECO:0000313" key="2">
    <source>
        <dbReference type="EMBL" id="OHX21825.1"/>
    </source>
</evidence>
<accession>A0ABX3CIF8</accession>
<name>A0ABX3CIF8_9NEIS</name>
<dbReference type="NCBIfam" id="TIGR02258">
    <property type="entry name" value="2_5_ligase"/>
    <property type="match status" value="1"/>
</dbReference>
<comment type="caution">
    <text evidence="2">The sequence shown here is derived from an EMBL/GenBank/DDBJ whole genome shotgun (WGS) entry which is preliminary data.</text>
</comment>
<evidence type="ECO:0000313" key="3">
    <source>
        <dbReference type="Proteomes" id="UP000180280"/>
    </source>
</evidence>
<dbReference type="Gene3D" id="3.90.1140.10">
    <property type="entry name" value="Cyclic phosphodiesterase"/>
    <property type="match status" value="1"/>
</dbReference>
<proteinExistence type="predicted"/>
<keyword evidence="3" id="KW-1185">Reference proteome</keyword>
<sequence length="176" mass="19255">MRVFFACLPPADCLPRLAQWQDAMHVLAGGRKLPLPQLHLTLAFLGEVGPLALQRAADCAEQAAASLPDSLLLDSCGSWDSGIGWCGPARSDAALQAWVYRLRRALRLEGLAVENRPYQPHLTLLRKLQQALPPQPPQPVPLLRLELREVALIASSRRADGAGHLRLDGWRRAPGS</sequence>
<keyword evidence="1" id="KW-0378">Hydrolase</keyword>
<dbReference type="InterPro" id="IPR004175">
    <property type="entry name" value="RNA_CPDase"/>
</dbReference>
<dbReference type="EMBL" id="MKCT01000001">
    <property type="protein sequence ID" value="OHX21825.1"/>
    <property type="molecule type" value="Genomic_DNA"/>
</dbReference>
<dbReference type="InterPro" id="IPR009097">
    <property type="entry name" value="Cyclic_Pdiesterase"/>
</dbReference>
<gene>
    <name evidence="2" type="ORF">BI344_04785</name>
</gene>
<dbReference type="PANTHER" id="PTHR35561:SF1">
    <property type="entry name" value="RNA 2',3'-CYCLIC PHOSPHODIESTERASE"/>
    <property type="match status" value="1"/>
</dbReference>
<dbReference type="GO" id="GO:0016874">
    <property type="term" value="F:ligase activity"/>
    <property type="evidence" value="ECO:0007669"/>
    <property type="project" value="UniProtKB-KW"/>
</dbReference>
<keyword evidence="2" id="KW-0436">Ligase</keyword>
<organism evidence="2 3">
    <name type="scientific">Chromobacterium sphagni</name>
    <dbReference type="NCBI Taxonomy" id="1903179"/>
    <lineage>
        <taxon>Bacteria</taxon>
        <taxon>Pseudomonadati</taxon>
        <taxon>Pseudomonadota</taxon>
        <taxon>Betaproteobacteria</taxon>
        <taxon>Neisseriales</taxon>
        <taxon>Chromobacteriaceae</taxon>
        <taxon>Chromobacterium</taxon>
    </lineage>
</organism>
<dbReference type="PANTHER" id="PTHR35561">
    <property type="entry name" value="RNA 2',3'-CYCLIC PHOSPHODIESTERASE"/>
    <property type="match status" value="1"/>
</dbReference>
<dbReference type="Proteomes" id="UP000180280">
    <property type="component" value="Unassembled WGS sequence"/>
</dbReference>
<protein>
    <submittedName>
        <fullName evidence="2">2'-5' RNA ligase</fullName>
    </submittedName>
</protein>
<reference evidence="2 3" key="1">
    <citation type="submission" date="2016-09" db="EMBL/GenBank/DDBJ databases">
        <title>Chromobacterium muskegensis sp. nov., an insecticidal bacterium isolated from Sphagnum bogs.</title>
        <authorList>
            <person name="Sparks M.E."/>
            <person name="Blackburn M.B."/>
            <person name="Gundersen-Rindal D.E."/>
            <person name="Mitchell A."/>
            <person name="Farrar R."/>
            <person name="Kuhar D."/>
        </authorList>
    </citation>
    <scope>NUCLEOTIDE SEQUENCE [LARGE SCALE GENOMIC DNA]</scope>
    <source>
        <strain evidence="2 3">14B-1</strain>
    </source>
</reference>
<dbReference type="SUPFAM" id="SSF55144">
    <property type="entry name" value="LigT-like"/>
    <property type="match status" value="1"/>
</dbReference>
<dbReference type="RefSeq" id="WP_071111777.1">
    <property type="nucleotide sequence ID" value="NZ_MKCT01000001.1"/>
</dbReference>
<evidence type="ECO:0000256" key="1">
    <source>
        <dbReference type="ARBA" id="ARBA00022801"/>
    </source>
</evidence>
<dbReference type="Pfam" id="PF13563">
    <property type="entry name" value="2_5_RNA_ligase2"/>
    <property type="match status" value="1"/>
</dbReference>